<dbReference type="Proteomes" id="UP000245207">
    <property type="component" value="Unassembled WGS sequence"/>
</dbReference>
<dbReference type="Gene3D" id="3.40.50.10140">
    <property type="entry name" value="Toll/interleukin-1 receptor homology (TIR) domain"/>
    <property type="match status" value="1"/>
</dbReference>
<evidence type="ECO:0000256" key="4">
    <source>
        <dbReference type="ARBA" id="ARBA00023027"/>
    </source>
</evidence>
<dbReference type="GO" id="GO:0006952">
    <property type="term" value="P:defense response"/>
    <property type="evidence" value="ECO:0007669"/>
    <property type="project" value="UniProtKB-KW"/>
</dbReference>
<keyword evidence="2" id="KW-0677">Repeat</keyword>
<dbReference type="InterPro" id="IPR042197">
    <property type="entry name" value="Apaf_helical"/>
</dbReference>
<name>A0A2U1L0U9_ARTAN</name>
<dbReference type="Gene3D" id="1.10.8.430">
    <property type="entry name" value="Helical domain of apoptotic protease-activating factors"/>
    <property type="match status" value="1"/>
</dbReference>
<dbReference type="Pfam" id="PF01582">
    <property type="entry name" value="TIR"/>
    <property type="match status" value="1"/>
</dbReference>
<sequence length="503" mass="57025">MASTSNSSIEKSFKYDVFLSFRGEDTRNSFVGHLYQALKQKGIQTYKDEEEIKQGKTIKDQLIKSMEDSRFYIIVFSKTYASSSWCLDELVKIMECKKTTEQNVYPVFFDVEPTEVRMQSGAVKEAFAKHEKEEAAGTWIEAMKEASNLAGWELKATTNGKLCSISLSIDGNLEGIEMRKKEVLSSLDIGTNDVRMIGIKGMGGGGKTTLARAVYDQISTHFEGKSFVENVREVSKTPLLGLKTLQEQILRDVFYDKKISISGVLDGKDTMIQMMCRKRVLVVLDDVDHSDQLEALFGDLYCFKSGSCIIITTRDEQVLVSHGVRLICNVNLLTDDEAMCLFRRYAFGKNIPTQGYNEMSRQYNEMSEQVVRYAAGLPLTIKVLGSSLRDKSELEWKDELERLKTIPQQDTQKKLEMSYDALEHDQKEIFLDVACILKGEQKDKAIRVLESCGFRGRIGLRVLEQKCLISISQSGSLCMHDLIEEMGKHVVRRSHPNEPDRDS</sequence>
<evidence type="ECO:0000256" key="3">
    <source>
        <dbReference type="ARBA" id="ARBA00022821"/>
    </source>
</evidence>
<dbReference type="InterPro" id="IPR036390">
    <property type="entry name" value="WH_DNA-bd_sf"/>
</dbReference>
<dbReference type="FunFam" id="3.40.50.10140:FF:000007">
    <property type="entry name" value="Disease resistance protein (TIR-NBS-LRR class)"/>
    <property type="match status" value="1"/>
</dbReference>
<keyword evidence="7" id="KW-1185">Reference proteome</keyword>
<dbReference type="PROSITE" id="PS50104">
    <property type="entry name" value="TIR"/>
    <property type="match status" value="1"/>
</dbReference>
<organism evidence="6 7">
    <name type="scientific">Artemisia annua</name>
    <name type="common">Sweet wormwood</name>
    <dbReference type="NCBI Taxonomy" id="35608"/>
    <lineage>
        <taxon>Eukaryota</taxon>
        <taxon>Viridiplantae</taxon>
        <taxon>Streptophyta</taxon>
        <taxon>Embryophyta</taxon>
        <taxon>Tracheophyta</taxon>
        <taxon>Spermatophyta</taxon>
        <taxon>Magnoliopsida</taxon>
        <taxon>eudicotyledons</taxon>
        <taxon>Gunneridae</taxon>
        <taxon>Pentapetalae</taxon>
        <taxon>asterids</taxon>
        <taxon>campanulids</taxon>
        <taxon>Asterales</taxon>
        <taxon>Asteraceae</taxon>
        <taxon>Asteroideae</taxon>
        <taxon>Anthemideae</taxon>
        <taxon>Artemisiinae</taxon>
        <taxon>Artemisia</taxon>
    </lineage>
</organism>
<dbReference type="EMBL" id="PKPP01012292">
    <property type="protein sequence ID" value="PWA42613.1"/>
    <property type="molecule type" value="Genomic_DNA"/>
</dbReference>
<feature type="domain" description="TIR" evidence="5">
    <location>
        <begin position="13"/>
        <end position="187"/>
    </location>
</feature>
<keyword evidence="3" id="KW-0611">Plant defense</keyword>
<dbReference type="InterPro" id="IPR044974">
    <property type="entry name" value="Disease_R_plants"/>
</dbReference>
<reference evidence="6 7" key="1">
    <citation type="journal article" date="2018" name="Mol. Plant">
        <title>The genome of Artemisia annua provides insight into the evolution of Asteraceae family and artemisinin biosynthesis.</title>
        <authorList>
            <person name="Shen Q."/>
            <person name="Zhang L."/>
            <person name="Liao Z."/>
            <person name="Wang S."/>
            <person name="Yan T."/>
            <person name="Shi P."/>
            <person name="Liu M."/>
            <person name="Fu X."/>
            <person name="Pan Q."/>
            <person name="Wang Y."/>
            <person name="Lv Z."/>
            <person name="Lu X."/>
            <person name="Zhang F."/>
            <person name="Jiang W."/>
            <person name="Ma Y."/>
            <person name="Chen M."/>
            <person name="Hao X."/>
            <person name="Li L."/>
            <person name="Tang Y."/>
            <person name="Lv G."/>
            <person name="Zhou Y."/>
            <person name="Sun X."/>
            <person name="Brodelius P.E."/>
            <person name="Rose J.K.C."/>
            <person name="Tang K."/>
        </authorList>
    </citation>
    <scope>NUCLEOTIDE SEQUENCE [LARGE SCALE GENOMIC DNA]</scope>
    <source>
        <strain evidence="7">cv. Huhao1</strain>
        <tissue evidence="6">Leaf</tissue>
    </source>
</reference>
<evidence type="ECO:0000256" key="2">
    <source>
        <dbReference type="ARBA" id="ARBA00022737"/>
    </source>
</evidence>
<protein>
    <submittedName>
        <fullName evidence="6">Toll/interleukin-1 receptor (TIR) domain-containing protein</fullName>
    </submittedName>
</protein>
<dbReference type="InterPro" id="IPR002182">
    <property type="entry name" value="NB-ARC"/>
</dbReference>
<comment type="caution">
    <text evidence="6">The sequence shown here is derived from an EMBL/GenBank/DDBJ whole genome shotgun (WGS) entry which is preliminary data.</text>
</comment>
<dbReference type="PANTHER" id="PTHR11017:SF544">
    <property type="entry name" value="ADP-RIBOSYL CYCLASE_CYCLIC ADP-RIBOSE HYDROLASE"/>
    <property type="match status" value="1"/>
</dbReference>
<dbReference type="PANTHER" id="PTHR11017">
    <property type="entry name" value="LEUCINE-RICH REPEAT-CONTAINING PROTEIN"/>
    <property type="match status" value="1"/>
</dbReference>
<keyword evidence="1" id="KW-0433">Leucine-rich repeat</keyword>
<dbReference type="Gene3D" id="3.40.50.300">
    <property type="entry name" value="P-loop containing nucleotide triphosphate hydrolases"/>
    <property type="match status" value="1"/>
</dbReference>
<evidence type="ECO:0000259" key="5">
    <source>
        <dbReference type="PROSITE" id="PS50104"/>
    </source>
</evidence>
<keyword evidence="4" id="KW-0520">NAD</keyword>
<dbReference type="OrthoDB" id="1357022at2759"/>
<dbReference type="InterPro" id="IPR035897">
    <property type="entry name" value="Toll_tir_struct_dom_sf"/>
</dbReference>
<proteinExistence type="predicted"/>
<evidence type="ECO:0000256" key="1">
    <source>
        <dbReference type="ARBA" id="ARBA00022614"/>
    </source>
</evidence>
<dbReference type="AlphaFoldDB" id="A0A2U1L0U9"/>
<accession>A0A2U1L0U9</accession>
<dbReference type="Pfam" id="PF00931">
    <property type="entry name" value="NB-ARC"/>
    <property type="match status" value="1"/>
</dbReference>
<dbReference type="SUPFAM" id="SSF52540">
    <property type="entry name" value="P-loop containing nucleoside triphosphate hydrolases"/>
    <property type="match status" value="1"/>
</dbReference>
<gene>
    <name evidence="6" type="ORF">CTI12_AA468190</name>
</gene>
<evidence type="ECO:0000313" key="7">
    <source>
        <dbReference type="Proteomes" id="UP000245207"/>
    </source>
</evidence>
<dbReference type="InterPro" id="IPR058192">
    <property type="entry name" value="WHD_ROQ1-like"/>
</dbReference>
<dbReference type="PRINTS" id="PR00364">
    <property type="entry name" value="DISEASERSIST"/>
</dbReference>
<evidence type="ECO:0000313" key="6">
    <source>
        <dbReference type="EMBL" id="PWA42613.1"/>
    </source>
</evidence>
<dbReference type="SUPFAM" id="SSF52200">
    <property type="entry name" value="Toll/Interleukin receptor TIR domain"/>
    <property type="match status" value="1"/>
</dbReference>
<dbReference type="Pfam" id="PF23282">
    <property type="entry name" value="WHD_ROQ1"/>
    <property type="match status" value="1"/>
</dbReference>
<dbReference type="GO" id="GO:0007165">
    <property type="term" value="P:signal transduction"/>
    <property type="evidence" value="ECO:0007669"/>
    <property type="project" value="InterPro"/>
</dbReference>
<dbReference type="InterPro" id="IPR027417">
    <property type="entry name" value="P-loop_NTPase"/>
</dbReference>
<dbReference type="InterPro" id="IPR000157">
    <property type="entry name" value="TIR_dom"/>
</dbReference>
<dbReference type="SUPFAM" id="SSF46785">
    <property type="entry name" value="Winged helix' DNA-binding domain"/>
    <property type="match status" value="1"/>
</dbReference>
<dbReference type="SMART" id="SM00255">
    <property type="entry name" value="TIR"/>
    <property type="match status" value="1"/>
</dbReference>
<dbReference type="GO" id="GO:0043531">
    <property type="term" value="F:ADP binding"/>
    <property type="evidence" value="ECO:0007669"/>
    <property type="project" value="InterPro"/>
</dbReference>
<keyword evidence="6" id="KW-0675">Receptor</keyword>